<sequence>MIAEVGIAIRCFSRAVTKPKCSDISKSQADIPFGSSQSKQCINCATINFTTVSPSCSPGQLLRPDPNGNSSKSCPLKSISLPINLSGENFSGSGQTSGSLPIAHTLTNNLDCFGMWKPSIVQSCVDSWGINNGATGWSLWASLITESK</sequence>
<organism evidence="1 2">
    <name type="scientific">Striga asiatica</name>
    <name type="common">Asiatic witchweed</name>
    <name type="synonym">Buchnera asiatica</name>
    <dbReference type="NCBI Taxonomy" id="4170"/>
    <lineage>
        <taxon>Eukaryota</taxon>
        <taxon>Viridiplantae</taxon>
        <taxon>Streptophyta</taxon>
        <taxon>Embryophyta</taxon>
        <taxon>Tracheophyta</taxon>
        <taxon>Spermatophyta</taxon>
        <taxon>Magnoliopsida</taxon>
        <taxon>eudicotyledons</taxon>
        <taxon>Gunneridae</taxon>
        <taxon>Pentapetalae</taxon>
        <taxon>asterids</taxon>
        <taxon>lamiids</taxon>
        <taxon>Lamiales</taxon>
        <taxon>Orobanchaceae</taxon>
        <taxon>Buchnereae</taxon>
        <taxon>Striga</taxon>
    </lineage>
</organism>
<evidence type="ECO:0000313" key="2">
    <source>
        <dbReference type="Proteomes" id="UP000325081"/>
    </source>
</evidence>
<accession>A0A5A7QCD5</accession>
<name>A0A5A7QCD5_STRAF</name>
<keyword evidence="2" id="KW-1185">Reference proteome</keyword>
<proteinExistence type="predicted"/>
<dbReference type="OrthoDB" id="1813162at2759"/>
<dbReference type="EMBL" id="BKCP01006515">
    <property type="protein sequence ID" value="GER42953.1"/>
    <property type="molecule type" value="Genomic_DNA"/>
</dbReference>
<gene>
    <name evidence="1" type="ORF">STAS_19776</name>
</gene>
<protein>
    <submittedName>
        <fullName evidence="1">Alpha/beta-Hydrolases superfamily protein</fullName>
    </submittedName>
</protein>
<dbReference type="Proteomes" id="UP000325081">
    <property type="component" value="Unassembled WGS sequence"/>
</dbReference>
<dbReference type="AlphaFoldDB" id="A0A5A7QCD5"/>
<comment type="caution">
    <text evidence="1">The sequence shown here is derived from an EMBL/GenBank/DDBJ whole genome shotgun (WGS) entry which is preliminary data.</text>
</comment>
<dbReference type="GO" id="GO:0016787">
    <property type="term" value="F:hydrolase activity"/>
    <property type="evidence" value="ECO:0007669"/>
    <property type="project" value="UniProtKB-KW"/>
</dbReference>
<evidence type="ECO:0000313" key="1">
    <source>
        <dbReference type="EMBL" id="GER42953.1"/>
    </source>
</evidence>
<reference evidence="2" key="1">
    <citation type="journal article" date="2019" name="Curr. Biol.">
        <title>Genome Sequence of Striga asiatica Provides Insight into the Evolution of Plant Parasitism.</title>
        <authorList>
            <person name="Yoshida S."/>
            <person name="Kim S."/>
            <person name="Wafula E.K."/>
            <person name="Tanskanen J."/>
            <person name="Kim Y.M."/>
            <person name="Honaas L."/>
            <person name="Yang Z."/>
            <person name="Spallek T."/>
            <person name="Conn C.E."/>
            <person name="Ichihashi Y."/>
            <person name="Cheong K."/>
            <person name="Cui S."/>
            <person name="Der J.P."/>
            <person name="Gundlach H."/>
            <person name="Jiao Y."/>
            <person name="Hori C."/>
            <person name="Ishida J.K."/>
            <person name="Kasahara H."/>
            <person name="Kiba T."/>
            <person name="Kim M.S."/>
            <person name="Koo N."/>
            <person name="Laohavisit A."/>
            <person name="Lee Y.H."/>
            <person name="Lumba S."/>
            <person name="McCourt P."/>
            <person name="Mortimer J.C."/>
            <person name="Mutuku J.M."/>
            <person name="Nomura T."/>
            <person name="Sasaki-Sekimoto Y."/>
            <person name="Seto Y."/>
            <person name="Wang Y."/>
            <person name="Wakatake T."/>
            <person name="Sakakibara H."/>
            <person name="Demura T."/>
            <person name="Yamaguchi S."/>
            <person name="Yoneyama K."/>
            <person name="Manabe R.I."/>
            <person name="Nelson D.C."/>
            <person name="Schulman A.H."/>
            <person name="Timko M.P."/>
            <person name="dePamphilis C.W."/>
            <person name="Choi D."/>
            <person name="Shirasu K."/>
        </authorList>
    </citation>
    <scope>NUCLEOTIDE SEQUENCE [LARGE SCALE GENOMIC DNA]</scope>
    <source>
        <strain evidence="2">cv. UVA1</strain>
    </source>
</reference>
<keyword evidence="1" id="KW-0378">Hydrolase</keyword>